<dbReference type="FunFam" id="2.60.40.10:FF:000033">
    <property type="entry name" value="Killer cell immunoglobulin-like receptor"/>
    <property type="match status" value="1"/>
</dbReference>
<dbReference type="Gene3D" id="2.60.40.10">
    <property type="entry name" value="Immunoglobulins"/>
    <property type="match status" value="1"/>
</dbReference>
<keyword evidence="1" id="KW-0677">Repeat</keyword>
<reference evidence="5" key="1">
    <citation type="submission" date="2002-07" db="EMBL/GenBank/DDBJ databases">
        <title>Molecular Characterization and Expression of an Antihemorrhagic Gene Family from Didelphis virginiana.</title>
        <authorList>
            <person name="Martinez M.E."/>
            <person name="Pierce J.R."/>
        </authorList>
    </citation>
    <scope>NUCLEOTIDE SEQUENCE</scope>
</reference>
<evidence type="ECO:0000256" key="4">
    <source>
        <dbReference type="ARBA" id="ARBA00023319"/>
    </source>
</evidence>
<feature type="non-terminal residue" evidence="5">
    <location>
        <position position="1"/>
    </location>
</feature>
<evidence type="ECO:0000256" key="3">
    <source>
        <dbReference type="ARBA" id="ARBA00023180"/>
    </source>
</evidence>
<name>Q8HZ75_DIDVI</name>
<keyword evidence="4" id="KW-0393">Immunoglobulin domain</keyword>
<evidence type="ECO:0000313" key="5">
    <source>
        <dbReference type="EMBL" id="AAN06911.1"/>
    </source>
</evidence>
<dbReference type="SUPFAM" id="SSF48726">
    <property type="entry name" value="Immunoglobulin"/>
    <property type="match status" value="1"/>
</dbReference>
<evidence type="ECO:0000256" key="1">
    <source>
        <dbReference type="ARBA" id="ARBA00022737"/>
    </source>
</evidence>
<proteinExistence type="evidence at transcript level"/>
<evidence type="ECO:0000256" key="2">
    <source>
        <dbReference type="ARBA" id="ARBA00023157"/>
    </source>
</evidence>
<protein>
    <submittedName>
        <fullName evidence="5">Alpha 1B glycoprotein DVOP51-D</fullName>
    </submittedName>
</protein>
<keyword evidence="2" id="KW-1015">Disulfide bond</keyword>
<keyword evidence="3" id="KW-0325">Glycoprotein</keyword>
<sequence>TASLLKEEPSVQTGGEGAMAAPLVLLFLLGLWMDPKAEVDALKAMDPTPRLWIKTESPSTPWTNVTLLCVATNTEELSFQLWKDGELLSTLPLMGLVGKFWLGPVTADNRGIYRCRILTSENDWTSLSAPVEVTGKEPLP</sequence>
<accession>Q8HZ75</accession>
<feature type="non-terminal residue" evidence="5">
    <location>
        <position position="140"/>
    </location>
</feature>
<dbReference type="InterPro" id="IPR036179">
    <property type="entry name" value="Ig-like_dom_sf"/>
</dbReference>
<dbReference type="AlphaFoldDB" id="Q8HZ75"/>
<dbReference type="EMBL" id="AY131000">
    <property type="protein sequence ID" value="AAN06911.1"/>
    <property type="molecule type" value="mRNA"/>
</dbReference>
<organism evidence="5">
    <name type="scientific">Didelphis virginiana</name>
    <name type="common">North American opossum</name>
    <name type="synonym">Didelphis marsupialis virginiana</name>
    <dbReference type="NCBI Taxonomy" id="9267"/>
    <lineage>
        <taxon>Eukaryota</taxon>
        <taxon>Metazoa</taxon>
        <taxon>Chordata</taxon>
        <taxon>Craniata</taxon>
        <taxon>Vertebrata</taxon>
        <taxon>Euteleostomi</taxon>
        <taxon>Mammalia</taxon>
        <taxon>Metatheria</taxon>
        <taxon>Didelphimorphia</taxon>
        <taxon>Didelphidae</taxon>
        <taxon>Didelphis</taxon>
    </lineage>
</organism>
<dbReference type="InterPro" id="IPR013783">
    <property type="entry name" value="Ig-like_fold"/>
</dbReference>